<accession>A0A1G6HTW3</accession>
<keyword evidence="2" id="KW-0808">Transferase</keyword>
<dbReference type="CDD" id="cd02440">
    <property type="entry name" value="AdoMet_MTases"/>
    <property type="match status" value="1"/>
</dbReference>
<dbReference type="AlphaFoldDB" id="A0A1G6HTW3"/>
<keyword evidence="5" id="KW-1185">Reference proteome</keyword>
<dbReference type="PANTHER" id="PTHR43861:SF1">
    <property type="entry name" value="TRANS-ACONITATE 2-METHYLTRANSFERASE"/>
    <property type="match status" value="1"/>
</dbReference>
<dbReference type="Gene3D" id="2.20.25.110">
    <property type="entry name" value="S-adenosyl-L-methionine-dependent methyltransferases"/>
    <property type="match status" value="1"/>
</dbReference>
<dbReference type="RefSeq" id="WP_245719403.1">
    <property type="nucleotide sequence ID" value="NZ_FMYI01000003.1"/>
</dbReference>
<evidence type="ECO:0000313" key="4">
    <source>
        <dbReference type="EMBL" id="SDB97672.1"/>
    </source>
</evidence>
<keyword evidence="4" id="KW-0830">Ubiquinone</keyword>
<evidence type="ECO:0000256" key="1">
    <source>
        <dbReference type="ARBA" id="ARBA00022603"/>
    </source>
</evidence>
<dbReference type="Pfam" id="PF13649">
    <property type="entry name" value="Methyltransf_25"/>
    <property type="match status" value="1"/>
</dbReference>
<evidence type="ECO:0000313" key="5">
    <source>
        <dbReference type="Proteomes" id="UP000242949"/>
    </source>
</evidence>
<gene>
    <name evidence="4" type="ORF">SAMN05421734_103226</name>
</gene>
<feature type="domain" description="Methyltransferase" evidence="3">
    <location>
        <begin position="41"/>
        <end position="135"/>
    </location>
</feature>
<evidence type="ECO:0000259" key="3">
    <source>
        <dbReference type="Pfam" id="PF13649"/>
    </source>
</evidence>
<dbReference type="EMBL" id="FMYI01000003">
    <property type="protein sequence ID" value="SDB97672.1"/>
    <property type="molecule type" value="Genomic_DNA"/>
</dbReference>
<protein>
    <submittedName>
        <fullName evidence="4">Ubiquinone/menaquinone biosynthesis C-methylase UbiE</fullName>
    </submittedName>
</protein>
<organism evidence="4 5">
    <name type="scientific">Pelagirhabdus alkalitolerans</name>
    <dbReference type="NCBI Taxonomy" id="1612202"/>
    <lineage>
        <taxon>Bacteria</taxon>
        <taxon>Bacillati</taxon>
        <taxon>Bacillota</taxon>
        <taxon>Bacilli</taxon>
        <taxon>Bacillales</taxon>
        <taxon>Bacillaceae</taxon>
        <taxon>Pelagirhabdus</taxon>
    </lineage>
</organism>
<dbReference type="GO" id="GO:0008168">
    <property type="term" value="F:methyltransferase activity"/>
    <property type="evidence" value="ECO:0007669"/>
    <property type="project" value="UniProtKB-KW"/>
</dbReference>
<name>A0A1G6HTW3_9BACI</name>
<dbReference type="SUPFAM" id="SSF53335">
    <property type="entry name" value="S-adenosyl-L-methionine-dependent methyltransferases"/>
    <property type="match status" value="1"/>
</dbReference>
<keyword evidence="1 4" id="KW-0489">Methyltransferase</keyword>
<proteinExistence type="predicted"/>
<dbReference type="PANTHER" id="PTHR43861">
    <property type="entry name" value="TRANS-ACONITATE 2-METHYLTRANSFERASE-RELATED"/>
    <property type="match status" value="1"/>
</dbReference>
<reference evidence="5" key="1">
    <citation type="submission" date="2016-09" db="EMBL/GenBank/DDBJ databases">
        <authorList>
            <person name="Varghese N."/>
            <person name="Submissions S."/>
        </authorList>
    </citation>
    <scope>NUCLEOTIDE SEQUENCE [LARGE SCALE GENOMIC DNA]</scope>
    <source>
        <strain evidence="5">S5</strain>
    </source>
</reference>
<dbReference type="InterPro" id="IPR041698">
    <property type="entry name" value="Methyltransf_25"/>
</dbReference>
<evidence type="ECO:0000256" key="2">
    <source>
        <dbReference type="ARBA" id="ARBA00022679"/>
    </source>
</evidence>
<dbReference type="STRING" id="1612202.SAMN05421734_103226"/>
<dbReference type="InterPro" id="IPR029063">
    <property type="entry name" value="SAM-dependent_MTases_sf"/>
</dbReference>
<sequence>MYQKMAKVYDALMEDAPYEDWVAFTKAMLDKDFESQPKQLLDLGCGTGQITVQLADSFSQVTGVDLSSDMLTEASNRSIEEGKSIQWIHQDMTQLEGLKGFDTVISYCDVINYITEEEKVKSAFSNAYQALNDRGMFLFDVHSLNHVQSNLVGEVFSEVYDDLAYIWFCQAGEREGEMIHDLTFFIQNDKQYDRIDETHQQRTLSVETYVQLLSKVGFSKIEIYKDFETTPINEDDYAYANRLFFVCYK</sequence>
<dbReference type="Proteomes" id="UP000242949">
    <property type="component" value="Unassembled WGS sequence"/>
</dbReference>
<dbReference type="GO" id="GO:0032259">
    <property type="term" value="P:methylation"/>
    <property type="evidence" value="ECO:0007669"/>
    <property type="project" value="UniProtKB-KW"/>
</dbReference>
<dbReference type="Gene3D" id="3.40.50.150">
    <property type="entry name" value="Vaccinia Virus protein VP39"/>
    <property type="match status" value="1"/>
</dbReference>